<dbReference type="Gene3D" id="3.30.40.10">
    <property type="entry name" value="Zinc/RING finger domain, C3HC4 (zinc finger)"/>
    <property type="match status" value="1"/>
</dbReference>
<sequence length="347" mass="39975">MNNNNNNNDFLTISGERMTLSQLNENVDTLTNNIFSMMNTEQTLPLSNFSNINNTTNIFQNLFHNPVLINNSLSNIPPVLNWDRNLNSIIQRSFSEKSKFKNVLSKEGEDLIVFDKFDPEKYKTHKCPITQGPFEMNDAIAILPCKHVFDEDSIMEWLTNENAVCPVCRYKLPHKEVKIENTNFYDNDDDELDDLPELYDDDIPSLIESFDISGNNEHELPSNVVWTSNPLYDQSSNNIDISQNVDVSQNIDNLWSSFVTDIENSLSDTSNNETDISNNATTSLRNYNRYISQLAAPRWRNRTPLENTFYRGLLTNLVRNNEEEEERQIQQAIIASLQEDISNNPTN</sequence>
<evidence type="ECO:0000256" key="1">
    <source>
        <dbReference type="ARBA" id="ARBA00022723"/>
    </source>
</evidence>
<dbReference type="InterPro" id="IPR013083">
    <property type="entry name" value="Znf_RING/FYVE/PHD"/>
</dbReference>
<evidence type="ECO:0000256" key="3">
    <source>
        <dbReference type="ARBA" id="ARBA00022833"/>
    </source>
</evidence>
<dbReference type="GO" id="GO:0008270">
    <property type="term" value="F:zinc ion binding"/>
    <property type="evidence" value="ECO:0007669"/>
    <property type="project" value="UniProtKB-KW"/>
</dbReference>
<keyword evidence="2" id="KW-0863">Zinc-finger</keyword>
<organism evidence="5">
    <name type="scientific">viral metagenome</name>
    <dbReference type="NCBI Taxonomy" id="1070528"/>
    <lineage>
        <taxon>unclassified sequences</taxon>
        <taxon>metagenomes</taxon>
        <taxon>organismal metagenomes</taxon>
    </lineage>
</organism>
<evidence type="ECO:0000313" key="5">
    <source>
        <dbReference type="EMBL" id="QHS80276.1"/>
    </source>
</evidence>
<feature type="domain" description="RING-type" evidence="4">
    <location>
        <begin position="127"/>
        <end position="169"/>
    </location>
</feature>
<evidence type="ECO:0000259" key="4">
    <source>
        <dbReference type="PROSITE" id="PS50089"/>
    </source>
</evidence>
<dbReference type="PANTHER" id="PTHR15710">
    <property type="entry name" value="E3 UBIQUITIN-PROTEIN LIGASE PRAJA"/>
    <property type="match status" value="1"/>
</dbReference>
<name>A0A6C0AKY8_9ZZZZ</name>
<keyword evidence="1" id="KW-0479">Metal-binding</keyword>
<evidence type="ECO:0000256" key="2">
    <source>
        <dbReference type="ARBA" id="ARBA00022771"/>
    </source>
</evidence>
<protein>
    <recommendedName>
        <fullName evidence="4">RING-type domain-containing protein</fullName>
    </recommendedName>
</protein>
<dbReference type="PROSITE" id="PS50089">
    <property type="entry name" value="ZF_RING_2"/>
    <property type="match status" value="1"/>
</dbReference>
<dbReference type="Pfam" id="PF13639">
    <property type="entry name" value="zf-RING_2"/>
    <property type="match status" value="1"/>
</dbReference>
<reference evidence="5" key="1">
    <citation type="journal article" date="2020" name="Nature">
        <title>Giant virus diversity and host interactions through global metagenomics.</title>
        <authorList>
            <person name="Schulz F."/>
            <person name="Roux S."/>
            <person name="Paez-Espino D."/>
            <person name="Jungbluth S."/>
            <person name="Walsh D.A."/>
            <person name="Denef V.J."/>
            <person name="McMahon K.D."/>
            <person name="Konstantinidis K.T."/>
            <person name="Eloe-Fadrosh E.A."/>
            <person name="Kyrpides N.C."/>
            <person name="Woyke T."/>
        </authorList>
    </citation>
    <scope>NUCLEOTIDE SEQUENCE</scope>
    <source>
        <strain evidence="5">GVMAG-S-1039698-54</strain>
    </source>
</reference>
<proteinExistence type="predicted"/>
<accession>A0A6C0AKY8</accession>
<dbReference type="InterPro" id="IPR001841">
    <property type="entry name" value="Znf_RING"/>
</dbReference>
<dbReference type="EMBL" id="MN740676">
    <property type="protein sequence ID" value="QHS80276.1"/>
    <property type="molecule type" value="Genomic_DNA"/>
</dbReference>
<keyword evidence="3" id="KW-0862">Zinc</keyword>
<dbReference type="SUPFAM" id="SSF57850">
    <property type="entry name" value="RING/U-box"/>
    <property type="match status" value="1"/>
</dbReference>
<dbReference type="AlphaFoldDB" id="A0A6C0AKY8"/>